<name>A0ABS3FX44_9CYAN</name>
<dbReference type="EMBL" id="JAFLQW010000578">
    <property type="protein sequence ID" value="MBO0351710.1"/>
    <property type="molecule type" value="Genomic_DNA"/>
</dbReference>
<evidence type="ECO:0000313" key="2">
    <source>
        <dbReference type="EMBL" id="MBO0351710.1"/>
    </source>
</evidence>
<gene>
    <name evidence="2" type="ORF">J0895_22040</name>
</gene>
<reference evidence="2 3" key="1">
    <citation type="submission" date="2021-03" db="EMBL/GenBank/DDBJ databases">
        <title>Metabolic Capacity of the Antarctic Cyanobacterium Phormidium pseudopriestleyi that Sustains Oxygenic Photosynthesis in the Presence of Hydrogen Sulfide.</title>
        <authorList>
            <person name="Lumian J.E."/>
            <person name="Jungblut A.D."/>
            <person name="Dillon M.L."/>
            <person name="Hawes I."/>
            <person name="Doran P.T."/>
            <person name="Mackey T.J."/>
            <person name="Dick G.J."/>
            <person name="Grettenberger C.L."/>
            <person name="Sumner D.Y."/>
        </authorList>
    </citation>
    <scope>NUCLEOTIDE SEQUENCE [LARGE SCALE GENOMIC DNA]</scope>
    <source>
        <strain evidence="2 3">FRX01</strain>
    </source>
</reference>
<proteinExistence type="predicted"/>
<accession>A0ABS3FX44</accession>
<evidence type="ECO:0000256" key="1">
    <source>
        <dbReference type="SAM" id="MobiDB-lite"/>
    </source>
</evidence>
<organism evidence="2 3">
    <name type="scientific">Phormidium pseudopriestleyi FRX01</name>
    <dbReference type="NCBI Taxonomy" id="1759528"/>
    <lineage>
        <taxon>Bacteria</taxon>
        <taxon>Bacillati</taxon>
        <taxon>Cyanobacteriota</taxon>
        <taxon>Cyanophyceae</taxon>
        <taxon>Oscillatoriophycideae</taxon>
        <taxon>Oscillatoriales</taxon>
        <taxon>Oscillatoriaceae</taxon>
        <taxon>Phormidium</taxon>
    </lineage>
</organism>
<keyword evidence="3" id="KW-1185">Reference proteome</keyword>
<protein>
    <submittedName>
        <fullName evidence="2">Uncharacterized protein</fullName>
    </submittedName>
</protein>
<comment type="caution">
    <text evidence="2">The sequence shown here is derived from an EMBL/GenBank/DDBJ whole genome shotgun (WGS) entry which is preliminary data.</text>
</comment>
<sequence length="51" mass="5730">MVRDCENGLSEPESEKPRSQHWGYPGLARLRNEDLASVPMGCGLCGTRIRR</sequence>
<feature type="region of interest" description="Disordered" evidence="1">
    <location>
        <begin position="1"/>
        <end position="23"/>
    </location>
</feature>
<evidence type="ECO:0000313" key="3">
    <source>
        <dbReference type="Proteomes" id="UP000664844"/>
    </source>
</evidence>
<dbReference type="Proteomes" id="UP000664844">
    <property type="component" value="Unassembled WGS sequence"/>
</dbReference>